<keyword evidence="1" id="KW-0472">Membrane</keyword>
<dbReference type="NCBIfam" id="TIGR04174">
    <property type="entry name" value="IPTL_CTERM"/>
    <property type="match status" value="1"/>
</dbReference>
<feature type="signal peptide" evidence="2">
    <location>
        <begin position="1"/>
        <end position="21"/>
    </location>
</feature>
<accession>A0ABV8D6J9</accession>
<evidence type="ECO:0000259" key="3">
    <source>
        <dbReference type="Pfam" id="PF18203"/>
    </source>
</evidence>
<protein>
    <submittedName>
        <fullName evidence="4">IPTL-CTERM sorting domain-containing protein</fullName>
    </submittedName>
</protein>
<organism evidence="4 5">
    <name type="scientific">Acidovorax facilis</name>
    <dbReference type="NCBI Taxonomy" id="12917"/>
    <lineage>
        <taxon>Bacteria</taxon>
        <taxon>Pseudomonadati</taxon>
        <taxon>Pseudomonadota</taxon>
        <taxon>Betaproteobacteria</taxon>
        <taxon>Burkholderiales</taxon>
        <taxon>Comamonadaceae</taxon>
        <taxon>Acidovorax</taxon>
    </lineage>
</organism>
<keyword evidence="1" id="KW-1133">Transmembrane helix</keyword>
<evidence type="ECO:0000256" key="2">
    <source>
        <dbReference type="SAM" id="SignalP"/>
    </source>
</evidence>
<name>A0ABV8D6J9_9BURK</name>
<keyword evidence="5" id="KW-1185">Reference proteome</keyword>
<dbReference type="InterPro" id="IPR026442">
    <property type="entry name" value="IPTL_CTERM"/>
</dbReference>
<keyword evidence="2" id="KW-0732">Signal</keyword>
<gene>
    <name evidence="4" type="ORF">ACFOW3_05010</name>
</gene>
<dbReference type="EMBL" id="JBHSAJ010000010">
    <property type="protein sequence ID" value="MFC3933980.1"/>
    <property type="molecule type" value="Genomic_DNA"/>
</dbReference>
<evidence type="ECO:0000313" key="5">
    <source>
        <dbReference type="Proteomes" id="UP001595693"/>
    </source>
</evidence>
<proteinExistence type="predicted"/>
<dbReference type="RefSeq" id="WP_055398075.1">
    <property type="nucleotide sequence ID" value="NZ_JAMXAX010000170.1"/>
</dbReference>
<feature type="transmembrane region" description="Helical" evidence="1">
    <location>
        <begin position="176"/>
        <end position="195"/>
    </location>
</feature>
<feature type="chain" id="PRO_5045101904" evidence="2">
    <location>
        <begin position="22"/>
        <end position="201"/>
    </location>
</feature>
<feature type="domain" description="IPTL-CTERM protein sorting" evidence="3">
    <location>
        <begin position="168"/>
        <end position="190"/>
    </location>
</feature>
<sequence>MKTIQSAAVALLLLLSSNTFAAYTLYFFESGGNVVASGSGSLNLGALSPAGSGPLSPGVIASAGLVFTGTAGTVDAYLGISGPPAFGGGGPVGANAGSGDMVGLDSTGPGFVFAPTGYVSGSALTSSATWTATSLASLGLTPGTYLWTWGTGPTADSFTVHIGIAPPASIPTLSEWGLLVLAVLMAGWAMHHRFWQRSRVG</sequence>
<evidence type="ECO:0000313" key="4">
    <source>
        <dbReference type="EMBL" id="MFC3933980.1"/>
    </source>
</evidence>
<evidence type="ECO:0000256" key="1">
    <source>
        <dbReference type="SAM" id="Phobius"/>
    </source>
</evidence>
<reference evidence="5" key="1">
    <citation type="journal article" date="2019" name="Int. J. Syst. Evol. Microbiol.">
        <title>The Global Catalogue of Microorganisms (GCM) 10K type strain sequencing project: providing services to taxonomists for standard genome sequencing and annotation.</title>
        <authorList>
            <consortium name="The Broad Institute Genomics Platform"/>
            <consortium name="The Broad Institute Genome Sequencing Center for Infectious Disease"/>
            <person name="Wu L."/>
            <person name="Ma J."/>
        </authorList>
    </citation>
    <scope>NUCLEOTIDE SEQUENCE [LARGE SCALE GENOMIC DNA]</scope>
    <source>
        <strain evidence="5">CCUG 2113</strain>
    </source>
</reference>
<dbReference type="Proteomes" id="UP001595693">
    <property type="component" value="Unassembled WGS sequence"/>
</dbReference>
<comment type="caution">
    <text evidence="4">The sequence shown here is derived from an EMBL/GenBank/DDBJ whole genome shotgun (WGS) entry which is preliminary data.</text>
</comment>
<keyword evidence="1" id="KW-0812">Transmembrane</keyword>
<dbReference type="Pfam" id="PF18203">
    <property type="entry name" value="IPTL-CTERM"/>
    <property type="match status" value="1"/>
</dbReference>